<proteinExistence type="predicted"/>
<sequence length="77" mass="8176">MFLVFSALDAFAGAAILSVEGSHQPVMTAAVAQPLIQDTGPPPAAAARAERIFEYTGIALLLVIIVSVVMILIRQRR</sequence>
<comment type="caution">
    <text evidence="2">The sequence shown here is derived from an EMBL/GenBank/DDBJ whole genome shotgun (WGS) entry which is preliminary data.</text>
</comment>
<gene>
    <name evidence="2" type="ORF">MAE02_28870</name>
</gene>
<organism evidence="2 3">
    <name type="scientific">Microvirga aerophila</name>
    <dbReference type="NCBI Taxonomy" id="670291"/>
    <lineage>
        <taxon>Bacteria</taxon>
        <taxon>Pseudomonadati</taxon>
        <taxon>Pseudomonadota</taxon>
        <taxon>Alphaproteobacteria</taxon>
        <taxon>Hyphomicrobiales</taxon>
        <taxon>Methylobacteriaceae</taxon>
        <taxon>Microvirga</taxon>
    </lineage>
</organism>
<keyword evidence="1" id="KW-0472">Membrane</keyword>
<protein>
    <submittedName>
        <fullName evidence="2">Uncharacterized protein</fullName>
    </submittedName>
</protein>
<evidence type="ECO:0000313" key="3">
    <source>
        <dbReference type="Proteomes" id="UP000321085"/>
    </source>
</evidence>
<keyword evidence="1" id="KW-0812">Transmembrane</keyword>
<keyword evidence="1" id="KW-1133">Transmembrane helix</keyword>
<dbReference type="Proteomes" id="UP000321085">
    <property type="component" value="Unassembled WGS sequence"/>
</dbReference>
<dbReference type="EMBL" id="BJYU01000037">
    <property type="protein sequence ID" value="GEO15191.1"/>
    <property type="molecule type" value="Genomic_DNA"/>
</dbReference>
<feature type="transmembrane region" description="Helical" evidence="1">
    <location>
        <begin position="52"/>
        <end position="73"/>
    </location>
</feature>
<name>A0A512BTA2_9HYPH</name>
<accession>A0A512BTA2</accession>
<keyword evidence="3" id="KW-1185">Reference proteome</keyword>
<evidence type="ECO:0000256" key="1">
    <source>
        <dbReference type="SAM" id="Phobius"/>
    </source>
</evidence>
<evidence type="ECO:0000313" key="2">
    <source>
        <dbReference type="EMBL" id="GEO15191.1"/>
    </source>
</evidence>
<dbReference type="AlphaFoldDB" id="A0A512BTA2"/>
<reference evidence="2 3" key="1">
    <citation type="submission" date="2019-07" db="EMBL/GenBank/DDBJ databases">
        <title>Whole genome shotgun sequence of Microvirga aerophila NBRC 106136.</title>
        <authorList>
            <person name="Hosoyama A."/>
            <person name="Uohara A."/>
            <person name="Ohji S."/>
            <person name="Ichikawa N."/>
        </authorList>
    </citation>
    <scope>NUCLEOTIDE SEQUENCE [LARGE SCALE GENOMIC DNA]</scope>
    <source>
        <strain evidence="2 3">NBRC 106136</strain>
    </source>
</reference>
<dbReference type="RefSeq" id="WP_114185915.1">
    <property type="nucleotide sequence ID" value="NZ_BJYU01000037.1"/>
</dbReference>